<accession>A0A1E5VII3</accession>
<dbReference type="PROSITE" id="PS50848">
    <property type="entry name" value="START"/>
    <property type="match status" value="1"/>
</dbReference>
<dbReference type="EMBL" id="LWDX02038605">
    <property type="protein sequence ID" value="OEL24939.1"/>
    <property type="molecule type" value="Genomic_DNA"/>
</dbReference>
<protein>
    <submittedName>
        <fullName evidence="15">Homeobox-leucine zipper protein ROC6</fullName>
    </submittedName>
</protein>
<organism evidence="15 16">
    <name type="scientific">Dichanthelium oligosanthes</name>
    <dbReference type="NCBI Taxonomy" id="888268"/>
    <lineage>
        <taxon>Eukaryota</taxon>
        <taxon>Viridiplantae</taxon>
        <taxon>Streptophyta</taxon>
        <taxon>Embryophyta</taxon>
        <taxon>Tracheophyta</taxon>
        <taxon>Spermatophyta</taxon>
        <taxon>Magnoliopsida</taxon>
        <taxon>Liliopsida</taxon>
        <taxon>Poales</taxon>
        <taxon>Poaceae</taxon>
        <taxon>PACMAD clade</taxon>
        <taxon>Panicoideae</taxon>
        <taxon>Panicodae</taxon>
        <taxon>Paniceae</taxon>
        <taxon>Dichantheliinae</taxon>
        <taxon>Dichanthelium</taxon>
    </lineage>
</organism>
<dbReference type="AlphaFoldDB" id="A0A1E5VII3"/>
<proteinExistence type="inferred from homology"/>
<dbReference type="Pfam" id="PF25797">
    <property type="entry name" value="PDF2_C"/>
    <property type="match status" value="1"/>
</dbReference>
<keyword evidence="16" id="KW-1185">Reference proteome</keyword>
<dbReference type="PANTHER" id="PTHR45654">
    <property type="entry name" value="HOMEOBOX-LEUCINE ZIPPER PROTEIN MERISTEM L1"/>
    <property type="match status" value="1"/>
</dbReference>
<evidence type="ECO:0000256" key="4">
    <source>
        <dbReference type="ARBA" id="ARBA00023054"/>
    </source>
</evidence>
<reference evidence="15 16" key="1">
    <citation type="submission" date="2016-09" db="EMBL/GenBank/DDBJ databases">
        <title>The draft genome of Dichanthelium oligosanthes: A C3 panicoid grass species.</title>
        <authorList>
            <person name="Studer A.J."/>
            <person name="Schnable J.C."/>
            <person name="Brutnell T.P."/>
        </authorList>
    </citation>
    <scope>NUCLEOTIDE SEQUENCE [LARGE SCALE GENOMIC DNA]</scope>
    <source>
        <strain evidence="16">cv. Kellogg 1175</strain>
        <tissue evidence="15">Leaf</tissue>
    </source>
</reference>
<evidence type="ECO:0000256" key="3">
    <source>
        <dbReference type="ARBA" id="ARBA00023015"/>
    </source>
</evidence>
<dbReference type="Gene3D" id="1.10.10.60">
    <property type="entry name" value="Homeodomain-like"/>
    <property type="match status" value="1"/>
</dbReference>
<evidence type="ECO:0000256" key="7">
    <source>
        <dbReference type="ARBA" id="ARBA00023163"/>
    </source>
</evidence>
<dbReference type="Pfam" id="PF01852">
    <property type="entry name" value="START"/>
    <property type="match status" value="1"/>
</dbReference>
<dbReference type="GO" id="GO:0003677">
    <property type="term" value="F:DNA binding"/>
    <property type="evidence" value="ECO:0007669"/>
    <property type="project" value="UniProtKB-UniRule"/>
</dbReference>
<keyword evidence="7" id="KW-0804">Transcription</keyword>
<evidence type="ECO:0000256" key="12">
    <source>
        <dbReference type="SAM" id="MobiDB-lite"/>
    </source>
</evidence>
<dbReference type="InterPro" id="IPR001356">
    <property type="entry name" value="HD"/>
</dbReference>
<keyword evidence="4 11" id="KW-0175">Coiled coil</keyword>
<evidence type="ECO:0000259" key="13">
    <source>
        <dbReference type="PROSITE" id="PS50071"/>
    </source>
</evidence>
<dbReference type="InterPro" id="IPR042160">
    <property type="entry name" value="HD-Zip_IV"/>
</dbReference>
<dbReference type="SUPFAM" id="SSF55961">
    <property type="entry name" value="Bet v1-like"/>
    <property type="match status" value="1"/>
</dbReference>
<evidence type="ECO:0000256" key="10">
    <source>
        <dbReference type="RuleBase" id="RU000682"/>
    </source>
</evidence>
<keyword evidence="6 9" id="KW-0371">Homeobox</keyword>
<evidence type="ECO:0000313" key="15">
    <source>
        <dbReference type="EMBL" id="OEL24939.1"/>
    </source>
</evidence>
<keyword evidence="8 9" id="KW-0539">Nucleus</keyword>
<evidence type="ECO:0000256" key="2">
    <source>
        <dbReference type="ARBA" id="ARBA00006789"/>
    </source>
</evidence>
<keyword evidence="5 9" id="KW-0238">DNA-binding</keyword>
<dbReference type="OrthoDB" id="6159439at2759"/>
<dbReference type="GO" id="GO:0008289">
    <property type="term" value="F:lipid binding"/>
    <property type="evidence" value="ECO:0007669"/>
    <property type="project" value="InterPro"/>
</dbReference>
<feature type="domain" description="Homeobox" evidence="13">
    <location>
        <begin position="111"/>
        <end position="171"/>
    </location>
</feature>
<feature type="region of interest" description="Disordered" evidence="12">
    <location>
        <begin position="97"/>
        <end position="118"/>
    </location>
</feature>
<comment type="subcellular location">
    <subcellularLocation>
        <location evidence="1 9 10">Nucleus</location>
    </subcellularLocation>
</comment>
<evidence type="ECO:0000313" key="16">
    <source>
        <dbReference type="Proteomes" id="UP000095767"/>
    </source>
</evidence>
<dbReference type="PANTHER" id="PTHR45654:SF28">
    <property type="entry name" value="HOMEODOMAIN LEUCINE ZIPPER FAMILY IV PROTEIN"/>
    <property type="match status" value="1"/>
</dbReference>
<evidence type="ECO:0000256" key="5">
    <source>
        <dbReference type="ARBA" id="ARBA00023125"/>
    </source>
</evidence>
<evidence type="ECO:0000256" key="1">
    <source>
        <dbReference type="ARBA" id="ARBA00004123"/>
    </source>
</evidence>
<evidence type="ECO:0000259" key="14">
    <source>
        <dbReference type="PROSITE" id="PS50848"/>
    </source>
</evidence>
<evidence type="ECO:0000256" key="6">
    <source>
        <dbReference type="ARBA" id="ARBA00023155"/>
    </source>
</evidence>
<dbReference type="STRING" id="888268.A0A1E5VII3"/>
<evidence type="ECO:0000256" key="9">
    <source>
        <dbReference type="PROSITE-ProRule" id="PRU00108"/>
    </source>
</evidence>
<keyword evidence="3" id="KW-0805">Transcription regulation</keyword>
<dbReference type="InterPro" id="IPR057993">
    <property type="entry name" value="HD-Zip_IV_C"/>
</dbReference>
<name>A0A1E5VII3_9POAL</name>
<feature type="coiled-coil region" evidence="11">
    <location>
        <begin position="177"/>
        <end position="246"/>
    </location>
</feature>
<feature type="domain" description="START" evidence="14">
    <location>
        <begin position="318"/>
        <end position="593"/>
    </location>
</feature>
<gene>
    <name evidence="15" type="ORF">BAE44_0014042</name>
</gene>
<feature type="DNA-binding region" description="Homeobox" evidence="9">
    <location>
        <begin position="113"/>
        <end position="172"/>
    </location>
</feature>
<dbReference type="InterPro" id="IPR009057">
    <property type="entry name" value="Homeodomain-like_sf"/>
</dbReference>
<feature type="non-terminal residue" evidence="15">
    <location>
        <position position="1"/>
    </location>
</feature>
<sequence length="880" mass="97965">DYNGEVVAAEARWHHHVPDMFTMEVLAARDGLLVAVAYGYRRVVLEIDNQALGTMENEWQLNNSNNGQDLGLTMGYDITWNDDVEYNMDDLLGAEDHHVNTDQNSDDENNPPPSKRSKRFTVQQVQELEAKFQECIHPDPEVRQELGKKIGLEARQVKFWFQNRRSAMRLKASGNENKDMLKENTMLRAENEQLKQLRENATCFRCRNPTGENQQTSEKWRLLVENARLKDELRRAIAYLNSITQEQRPHATTSSEHLASSSMEPVPLTSQAALVSHVERAKAYLNSIPLQEERPHAMSSGHQASAYMDPAVPLTYTCRTNQATLLSRAERAFEEFEMLATKDQPIWLWTIDGEMLSNQHYDLHTFPAGLLGLCPPGFIAEATRETDMIKGSAMDLVSIFTDAAQWSEMFPGIVAHVKSNNVISSRGSSSRDGMIQLVNTHARSRKSLYVMFTFNMIDRRRWVGLIDSVEYLQMDVEFWVQSPRIPTHNVKFLRYSKMMTNRKWAVVDVSVGGNHGVEQESSSTRCRDYWLLPSGCLLEDKSGGFCKVTWVVHGEYLETAVPILFRQFFRTGQAYGACRWLRSLLRKWEYMAVMHSGGVPRSSSSSGAAISALGKRSVLELAQRMTASFYAAVSGPFTMASANVVDQWCASSGTGAEMLQAAVRMVTWNCAEIMPGEPAITVMSATSTVWLPGTPPLRVFEYLCNLPRRSEWDIFANGGEVQELGYVATSERLHGNAVSVLRPTDIADGTNNNMTILQQTSTDASGSLVVYSLIEENVMRGIMLGADNTTTFLLPSGFAILPDGHGKAPYTAASSSSSVPIGHNNGAGTLLTVAFQSMIMPTSCPSGNLAPVVFDNSGQQLCYAINKIKDAIRANTIVPV</sequence>
<dbReference type="CDD" id="cd00086">
    <property type="entry name" value="homeodomain"/>
    <property type="match status" value="1"/>
</dbReference>
<evidence type="ECO:0000256" key="8">
    <source>
        <dbReference type="ARBA" id="ARBA00023242"/>
    </source>
</evidence>
<dbReference type="GO" id="GO:0005634">
    <property type="term" value="C:nucleus"/>
    <property type="evidence" value="ECO:0007669"/>
    <property type="project" value="UniProtKB-SubCell"/>
</dbReference>
<evidence type="ECO:0000256" key="11">
    <source>
        <dbReference type="SAM" id="Coils"/>
    </source>
</evidence>
<dbReference type="PROSITE" id="PS50071">
    <property type="entry name" value="HOMEOBOX_2"/>
    <property type="match status" value="1"/>
</dbReference>
<dbReference type="InterPro" id="IPR002913">
    <property type="entry name" value="START_lipid-bd_dom"/>
</dbReference>
<dbReference type="Proteomes" id="UP000095767">
    <property type="component" value="Unassembled WGS sequence"/>
</dbReference>
<dbReference type="Pfam" id="PF00046">
    <property type="entry name" value="Homeodomain"/>
    <property type="match status" value="1"/>
</dbReference>
<dbReference type="SUPFAM" id="SSF46689">
    <property type="entry name" value="Homeodomain-like"/>
    <property type="match status" value="1"/>
</dbReference>
<comment type="similarity">
    <text evidence="2">Belongs to the HD-ZIP homeobox family. Class IV subfamily.</text>
</comment>
<comment type="caution">
    <text evidence="15">The sequence shown here is derived from an EMBL/GenBank/DDBJ whole genome shotgun (WGS) entry which is preliminary data.</text>
</comment>
<dbReference type="SMART" id="SM00389">
    <property type="entry name" value="HOX"/>
    <property type="match status" value="1"/>
</dbReference>